<name>A0A437M208_9PROT</name>
<organism evidence="2 3">
    <name type="scientific">Rhodovarius crocodyli</name>
    <dbReference type="NCBI Taxonomy" id="1979269"/>
    <lineage>
        <taxon>Bacteria</taxon>
        <taxon>Pseudomonadati</taxon>
        <taxon>Pseudomonadota</taxon>
        <taxon>Alphaproteobacteria</taxon>
        <taxon>Acetobacterales</taxon>
        <taxon>Roseomonadaceae</taxon>
        <taxon>Rhodovarius</taxon>
    </lineage>
</organism>
<dbReference type="OrthoDB" id="7257888at2"/>
<evidence type="ECO:0000313" key="2">
    <source>
        <dbReference type="EMBL" id="RVT91727.1"/>
    </source>
</evidence>
<dbReference type="InterPro" id="IPR005064">
    <property type="entry name" value="BUG"/>
</dbReference>
<dbReference type="PANTHER" id="PTHR42928">
    <property type="entry name" value="TRICARBOXYLATE-BINDING PROTEIN"/>
    <property type="match status" value="1"/>
</dbReference>
<comment type="caution">
    <text evidence="2">The sequence shown here is derived from an EMBL/GenBank/DDBJ whole genome shotgun (WGS) entry which is preliminary data.</text>
</comment>
<dbReference type="SUPFAM" id="SSF53850">
    <property type="entry name" value="Periplasmic binding protein-like II"/>
    <property type="match status" value="1"/>
</dbReference>
<dbReference type="Gene3D" id="3.40.190.10">
    <property type="entry name" value="Periplasmic binding protein-like II"/>
    <property type="match status" value="1"/>
</dbReference>
<dbReference type="AlphaFoldDB" id="A0A437M208"/>
<protein>
    <submittedName>
        <fullName evidence="2">Tripartite tricarboxylate transporter substrate binding protein</fullName>
    </submittedName>
</protein>
<comment type="similarity">
    <text evidence="1">Belongs to the UPF0065 (bug) family.</text>
</comment>
<dbReference type="Pfam" id="PF03401">
    <property type="entry name" value="TctC"/>
    <property type="match status" value="1"/>
</dbReference>
<evidence type="ECO:0000256" key="1">
    <source>
        <dbReference type="ARBA" id="ARBA00006987"/>
    </source>
</evidence>
<sequence>MRDLCARPPRTLRPLCGDGRHRTGVRITMHRRHALSLPFLALAAPVAAPARAAEWPERAIRVVVPYAPGGNADIVGRLLCQHLSDRLGQQAVVENRSGAAGNLGAAAVAKARPDGYTLLVAPNGPLALNSLVMARMPYDPATELLPIGMISRVAMCVVVSAQLPIRNVQELIAYDRAHPGELTAGSAGTGSSNHIALEMFNAKAGTRLTHVPYRGSAPAITDLLGGRLPVYFDQLTTAIPLLREGQARILAVTTKERSPLLPAVPTLAESGLDDYEIFTYLALVAPTGTPAEVVGRLARELSAVLDLPAMKAKIEEMGGETADATLRTPGGCAAFLRADRERANAIAARAGLRPE</sequence>
<dbReference type="PANTHER" id="PTHR42928:SF5">
    <property type="entry name" value="BLR1237 PROTEIN"/>
    <property type="match status" value="1"/>
</dbReference>
<dbReference type="CDD" id="cd07012">
    <property type="entry name" value="PBP2_Bug_TTT"/>
    <property type="match status" value="1"/>
</dbReference>
<dbReference type="PIRSF" id="PIRSF017082">
    <property type="entry name" value="YflP"/>
    <property type="match status" value="1"/>
</dbReference>
<dbReference type="InterPro" id="IPR042100">
    <property type="entry name" value="Bug_dom1"/>
</dbReference>
<gene>
    <name evidence="2" type="ORF">EOD42_20605</name>
</gene>
<dbReference type="Gene3D" id="3.40.190.150">
    <property type="entry name" value="Bordetella uptake gene, domain 1"/>
    <property type="match status" value="1"/>
</dbReference>
<keyword evidence="3" id="KW-1185">Reference proteome</keyword>
<accession>A0A437M208</accession>
<reference evidence="2 3" key="1">
    <citation type="submission" date="2019-01" db="EMBL/GenBank/DDBJ databases">
        <authorList>
            <person name="Chen W.-M."/>
        </authorList>
    </citation>
    <scope>NUCLEOTIDE SEQUENCE [LARGE SCALE GENOMIC DNA]</scope>
    <source>
        <strain evidence="2 3">CCP-6</strain>
    </source>
</reference>
<proteinExistence type="inferred from homology"/>
<evidence type="ECO:0000313" key="3">
    <source>
        <dbReference type="Proteomes" id="UP000282957"/>
    </source>
</evidence>
<dbReference type="Proteomes" id="UP000282957">
    <property type="component" value="Unassembled WGS sequence"/>
</dbReference>
<dbReference type="EMBL" id="SACL01000009">
    <property type="protein sequence ID" value="RVT91727.1"/>
    <property type="molecule type" value="Genomic_DNA"/>
</dbReference>